<dbReference type="AlphaFoldDB" id="A0A1A7Z2E7"/>
<name>A0A1A7Z2E7_9TELE</name>
<keyword evidence="2" id="KW-0472">Membrane</keyword>
<organism evidence="3">
    <name type="scientific">Iconisemion striatum</name>
    <dbReference type="NCBI Taxonomy" id="60296"/>
    <lineage>
        <taxon>Eukaryota</taxon>
        <taxon>Metazoa</taxon>
        <taxon>Chordata</taxon>
        <taxon>Craniata</taxon>
        <taxon>Vertebrata</taxon>
        <taxon>Euteleostomi</taxon>
        <taxon>Actinopterygii</taxon>
        <taxon>Neopterygii</taxon>
        <taxon>Teleostei</taxon>
        <taxon>Neoteleostei</taxon>
        <taxon>Acanthomorphata</taxon>
        <taxon>Ovalentaria</taxon>
        <taxon>Atherinomorphae</taxon>
        <taxon>Cyprinodontiformes</taxon>
        <taxon>Nothobranchiidae</taxon>
        <taxon>Iconisemion</taxon>
    </lineage>
</organism>
<gene>
    <name evidence="3" type="primary">Nfu_g_1_017233</name>
</gene>
<dbReference type="EMBL" id="HADX01014294">
    <property type="protein sequence ID" value="SBP36526.1"/>
    <property type="molecule type" value="Transcribed_RNA"/>
</dbReference>
<proteinExistence type="predicted"/>
<feature type="transmembrane region" description="Helical" evidence="2">
    <location>
        <begin position="36"/>
        <end position="64"/>
    </location>
</feature>
<evidence type="ECO:0000313" key="3">
    <source>
        <dbReference type="EMBL" id="SBP36526.1"/>
    </source>
</evidence>
<keyword evidence="2" id="KW-0812">Transmembrane</keyword>
<protein>
    <submittedName>
        <fullName evidence="3">Uncharacterized protein</fullName>
    </submittedName>
</protein>
<sequence>SNCLSCGSLFATALLSSVRRFRLLGNKHTDQSEMILVQLHDVCLPCCVVFVCMILVLLNVLMCVPNRNPLSPGKSLLSTPYLSGRSL</sequence>
<feature type="compositionally biased region" description="Polar residues" evidence="1">
    <location>
        <begin position="76"/>
        <end position="87"/>
    </location>
</feature>
<accession>A0A1A7Z2E7</accession>
<keyword evidence="2" id="KW-1133">Transmembrane helix</keyword>
<evidence type="ECO:0000256" key="1">
    <source>
        <dbReference type="SAM" id="MobiDB-lite"/>
    </source>
</evidence>
<feature type="non-terminal residue" evidence="3">
    <location>
        <position position="87"/>
    </location>
</feature>
<evidence type="ECO:0000256" key="2">
    <source>
        <dbReference type="SAM" id="Phobius"/>
    </source>
</evidence>
<feature type="region of interest" description="Disordered" evidence="1">
    <location>
        <begin position="67"/>
        <end position="87"/>
    </location>
</feature>
<reference evidence="3" key="2">
    <citation type="submission" date="2016-06" db="EMBL/GenBank/DDBJ databases">
        <title>The genome of a short-lived fish provides insights into sex chromosome evolution and the genetic control of aging.</title>
        <authorList>
            <person name="Reichwald K."/>
            <person name="Felder M."/>
            <person name="Petzold A."/>
            <person name="Koch P."/>
            <person name="Groth M."/>
            <person name="Platzer M."/>
        </authorList>
    </citation>
    <scope>NUCLEOTIDE SEQUENCE</scope>
    <source>
        <tissue evidence="3">Brain</tissue>
    </source>
</reference>
<feature type="non-terminal residue" evidence="3">
    <location>
        <position position="1"/>
    </location>
</feature>
<reference evidence="3" key="1">
    <citation type="submission" date="2016-05" db="EMBL/GenBank/DDBJ databases">
        <authorList>
            <person name="Lavstsen T."/>
            <person name="Jespersen J.S."/>
        </authorList>
    </citation>
    <scope>NUCLEOTIDE SEQUENCE</scope>
    <source>
        <tissue evidence="3">Brain</tissue>
    </source>
</reference>